<sequence length="1657" mass="193466">MLLGLLSLLLLRVIAVRNEENNVKGGGYGSNHQEGPKRMFHSDKGGAAVAAVTAPVAAGGGGEDMWMDKNYKYLVETSSRNNRVVCVQKEFNDLIYYTHDNECDPNNTFSFSFNSTFKFDNNYYDRYKQNKKSFVERKISPHEAVGSCINCLFLDEMNFLSIYGHTFIYDQSEETDYKGSYERMIDMHYVPEGKGDSLEVGANSVHVRESSASGWSYHGGDNHSHGCEDSDCPQDSPVVDSRENSILENFLRDNRIHYAYDEIGDDEESEGEKSGQPSGATDDLVMGNASLNSKMVDNFFMNLKTGEIDPHGEGSDDHEVGTQLNEVGQLSDPHKTQPPRESNIPPHIKDMPNVTFDKKKCRQFTEDINKKKIWSNVLLVNSFTNLNILSHIDKYKGRYDQLKYFPFQEDYKKKKLNNLIRMTLDLNDQNYFINNNIFILIANDEIKFLDQVIFCGSISQDEQWSLPYVTDKSVRVEYERIKRRYNLSDHRKYNRVFLIKVMYHEEQISLILMDYIVGFGDPMKLSIPFFYLASHEYFSQYTHFFMKDNLIGWISKGKMLYVTAMRKIFSYLRESASYANRPYDVVTMENKIISNVYLLYLSHDIFKYVLFARYNPLKDFSLHKSIPFEAALLSHISTFTQEELSNHEMYFTKITKKEIQHLNDPKKRTRMDVFDVFVIPSANYVKFQQVLSRLFKALFDCGGKHISMLLKIATLRSHYDMLYNFNCYNYQLHSFLVNLLDLHQHYYEHTELDSLFRESQRILLRLVKLTLDEMNNLIPFNEDKQLVKYLIIILYFGNDMFCLEKENSIYIQLIYELRHLNIHHAILVAYLSGDKSGTLCSEERAIQVDPNKKGEEETQRWSAPYLTYEDQNTYFKSLPTIRNDVVDPIAAFLNRFHNKHFGDFHVTIKSEKLFSLSIFIVSYMASVIFIIGELNRKHKVIYVYRIFKNVYLRNHPHNITKYYTFWNTKLYAFAQYEPECVLLFDRYSLYGKYARDEKYAVEGKYAGDGQYAYAAGGKHTLGGQPDALKNNADLMNHFAAQQNSCLCYESMINKSKGEFVVSEYLQLRHRFMKKIKKKKKNLYEKMKNYNFFNDPLEISYKTRQFQNEKLVDICKDMTFEKNHLCMFHKSRIILTYLYLLTTSPEYTFYVISPLVFIKPKKYCNQYDIPLVLNNILKNRSFFKKSSKICINYAFAHFISAGDRTNNFIVTAKISGTMVNVSKNNLLILIPLRKRVDILDHSTNKEYDIKEEILNEYFILGNPYIPISVISYSYEEYNEVKKNEHSTIAGAFIKRHDQNFMIYRKMTNGYAEQDASGHDAYHTHHGKQHHESGAPDQRDEQKSPPCAENHAFEMNGKLLCFCDVLRSKHNEQTNNCIYPFCEQNKRFCYFNERCVDGRCVCIEGYSRNPMSSLCEKNNECILSGESSCKEPGKCVFAQNRYVCLCPYPYVRVLNNCLHPLKGIKIGLRIFNNFQPDFSNDEDDASKKEKFYTNVFGSMSEYFKEVIKSVIDPALTTRIHVKPIQKMKNGIKATIIINQRSNAEEPTPIQVFNIFLNQLGDSTSELNNGFYAYFARFTYIEYVKSFSKDDGSSPFYDNLLKYVPTFFINMFEVDAFNDISIIACINFFVLVIVTFAVLFYFFYLFVKIKFFQDVYPKGF</sequence>
<evidence type="ECO:0000313" key="5">
    <source>
        <dbReference type="EMBL" id="KJP88620.1"/>
    </source>
</evidence>
<feature type="region of interest" description="Disordered" evidence="1">
    <location>
        <begin position="212"/>
        <end position="239"/>
    </location>
</feature>
<dbReference type="PROSITE" id="PS01186">
    <property type="entry name" value="EGF_2"/>
    <property type="match status" value="1"/>
</dbReference>
<keyword evidence="3" id="KW-0732">Signal</keyword>
<feature type="chain" id="PRO_5012949409" description="EGF-like domain-containing protein" evidence="3">
    <location>
        <begin position="16"/>
        <end position="1657"/>
    </location>
</feature>
<gene>
    <name evidence="5" type="ORF">AK88_01700</name>
</gene>
<dbReference type="EMBL" id="KQ001659">
    <property type="protein sequence ID" value="KJP88620.1"/>
    <property type="molecule type" value="Genomic_DNA"/>
</dbReference>
<dbReference type="OMA" id="NRIHYAY"/>
<keyword evidence="2" id="KW-0472">Membrane</keyword>
<name>A0A0D9QNH3_PLAFR</name>
<organism evidence="5 6">
    <name type="scientific">Plasmodium fragile</name>
    <dbReference type="NCBI Taxonomy" id="5857"/>
    <lineage>
        <taxon>Eukaryota</taxon>
        <taxon>Sar</taxon>
        <taxon>Alveolata</taxon>
        <taxon>Apicomplexa</taxon>
        <taxon>Aconoidasida</taxon>
        <taxon>Haemosporida</taxon>
        <taxon>Plasmodiidae</taxon>
        <taxon>Plasmodium</taxon>
        <taxon>Plasmodium (Plasmodium)</taxon>
    </lineage>
</organism>
<keyword evidence="6" id="KW-1185">Reference proteome</keyword>
<keyword evidence="2" id="KW-0812">Transmembrane</keyword>
<evidence type="ECO:0000313" key="6">
    <source>
        <dbReference type="Proteomes" id="UP000054561"/>
    </source>
</evidence>
<keyword evidence="2" id="KW-1133">Transmembrane helix</keyword>
<feature type="domain" description="EGF-like" evidence="4">
    <location>
        <begin position="1442"/>
        <end position="1455"/>
    </location>
</feature>
<dbReference type="OrthoDB" id="6130531at2759"/>
<proteinExistence type="predicted"/>
<evidence type="ECO:0000259" key="4">
    <source>
        <dbReference type="PROSITE" id="PS01186"/>
    </source>
</evidence>
<evidence type="ECO:0000256" key="3">
    <source>
        <dbReference type="SAM" id="SignalP"/>
    </source>
</evidence>
<dbReference type="InterPro" id="IPR000742">
    <property type="entry name" value="EGF"/>
</dbReference>
<feature type="transmembrane region" description="Helical" evidence="2">
    <location>
        <begin position="1136"/>
        <end position="1157"/>
    </location>
</feature>
<feature type="transmembrane region" description="Helical" evidence="2">
    <location>
        <begin position="1617"/>
        <end position="1644"/>
    </location>
</feature>
<reference evidence="5 6" key="1">
    <citation type="submission" date="2014-03" db="EMBL/GenBank/DDBJ databases">
        <title>The Genome Sequence of Plasmodium fragile nilgiri.</title>
        <authorList>
            <consortium name="The Broad Institute Genomics Platform"/>
            <consortium name="The Broad Institute Genome Sequencing Center for Infectious Disease"/>
            <person name="Neafsey D."/>
            <person name="Duraisingh M."/>
            <person name="Young S.K."/>
            <person name="Zeng Q."/>
            <person name="Gargeya S."/>
            <person name="Abouelleil A."/>
            <person name="Alvarado L."/>
            <person name="Chapman S.B."/>
            <person name="Gainer-Dewar J."/>
            <person name="Goldberg J."/>
            <person name="Griggs A."/>
            <person name="Gujja S."/>
            <person name="Hansen M."/>
            <person name="Howarth C."/>
            <person name="Imamovic A."/>
            <person name="Larimer J."/>
            <person name="Pearson M."/>
            <person name="Poon T.W."/>
            <person name="Priest M."/>
            <person name="Roberts A."/>
            <person name="Saif S."/>
            <person name="Shea T."/>
            <person name="Sykes S."/>
            <person name="Wortman J."/>
            <person name="Nusbaum C."/>
            <person name="Birren B."/>
        </authorList>
    </citation>
    <scope>NUCLEOTIDE SEQUENCE [LARGE SCALE GENOMIC DNA]</scope>
    <source>
        <strain evidence="6">nilgiri</strain>
    </source>
</reference>
<feature type="compositionally biased region" description="Basic and acidic residues" evidence="1">
    <location>
        <begin position="1328"/>
        <end position="1341"/>
    </location>
</feature>
<evidence type="ECO:0000256" key="2">
    <source>
        <dbReference type="SAM" id="Phobius"/>
    </source>
</evidence>
<feature type="signal peptide" evidence="3">
    <location>
        <begin position="1"/>
        <end position="15"/>
    </location>
</feature>
<dbReference type="Proteomes" id="UP000054561">
    <property type="component" value="Unassembled WGS sequence"/>
</dbReference>
<evidence type="ECO:0000256" key="1">
    <source>
        <dbReference type="SAM" id="MobiDB-lite"/>
    </source>
</evidence>
<dbReference type="RefSeq" id="XP_012334758.1">
    <property type="nucleotide sequence ID" value="XM_012479335.1"/>
</dbReference>
<dbReference type="GeneID" id="24267014"/>
<accession>A0A0D9QNH3</accession>
<feature type="region of interest" description="Disordered" evidence="1">
    <location>
        <begin position="329"/>
        <end position="352"/>
    </location>
</feature>
<dbReference type="VEuPathDB" id="PlasmoDB:AK88_01700"/>
<feature type="transmembrane region" description="Helical" evidence="2">
    <location>
        <begin position="913"/>
        <end position="932"/>
    </location>
</feature>
<protein>
    <recommendedName>
        <fullName evidence="4">EGF-like domain-containing protein</fullName>
    </recommendedName>
</protein>
<feature type="region of interest" description="Disordered" evidence="1">
    <location>
        <begin position="263"/>
        <end position="285"/>
    </location>
</feature>
<feature type="region of interest" description="Disordered" evidence="1">
    <location>
        <begin position="1314"/>
        <end position="1345"/>
    </location>
</feature>